<dbReference type="AlphaFoldDB" id="A0A4Y9Z330"/>
<evidence type="ECO:0000313" key="2">
    <source>
        <dbReference type="Proteomes" id="UP000298327"/>
    </source>
</evidence>
<proteinExistence type="predicted"/>
<reference evidence="1 2" key="1">
    <citation type="submission" date="2019-02" db="EMBL/GenBank/DDBJ databases">
        <title>Genome sequencing of the rare red list fungi Dentipellis fragilis.</title>
        <authorList>
            <person name="Buettner E."/>
            <person name="Kellner H."/>
        </authorList>
    </citation>
    <scope>NUCLEOTIDE SEQUENCE [LARGE SCALE GENOMIC DNA]</scope>
    <source>
        <strain evidence="1 2">DSM 105465</strain>
    </source>
</reference>
<dbReference type="EMBL" id="SEOQ01000163">
    <property type="protein sequence ID" value="TFY68387.1"/>
    <property type="molecule type" value="Genomic_DNA"/>
</dbReference>
<dbReference type="Gene3D" id="3.40.50.1110">
    <property type="entry name" value="SGNH hydrolase"/>
    <property type="match status" value="1"/>
</dbReference>
<accession>A0A4Y9Z330</accession>
<gene>
    <name evidence="1" type="ORF">EVG20_g3574</name>
</gene>
<keyword evidence="2" id="KW-1185">Reference proteome</keyword>
<name>A0A4Y9Z330_9AGAM</name>
<evidence type="ECO:0008006" key="3">
    <source>
        <dbReference type="Google" id="ProtNLM"/>
    </source>
</evidence>
<sequence length="215" mass="23889">MGLTGCVASIIAWDRHSHILDIAQLEFLTGCFEGRPSDCHPHQLWDFSFAGADIDKSLLPLHHNFTVDLVGQVHQWAHYASSVLPRTPASATLTAWWIGINDTGDVLGHNITDFGAFWREEMASYFGAVELAYAHDLRGSYLFINVPPEDRSPNNLGKSSAPAIAARIEEYNAALAAYVKDFAQSHPDMNVMTFDAHTWFNDILDNAKNYHNTTG</sequence>
<dbReference type="STRING" id="205917.A0A4Y9Z330"/>
<dbReference type="Proteomes" id="UP000298327">
    <property type="component" value="Unassembled WGS sequence"/>
</dbReference>
<organism evidence="1 2">
    <name type="scientific">Dentipellis fragilis</name>
    <dbReference type="NCBI Taxonomy" id="205917"/>
    <lineage>
        <taxon>Eukaryota</taxon>
        <taxon>Fungi</taxon>
        <taxon>Dikarya</taxon>
        <taxon>Basidiomycota</taxon>
        <taxon>Agaricomycotina</taxon>
        <taxon>Agaricomycetes</taxon>
        <taxon>Russulales</taxon>
        <taxon>Hericiaceae</taxon>
        <taxon>Dentipellis</taxon>
    </lineage>
</organism>
<evidence type="ECO:0000313" key="1">
    <source>
        <dbReference type="EMBL" id="TFY68387.1"/>
    </source>
</evidence>
<dbReference type="InterPro" id="IPR036514">
    <property type="entry name" value="SGNH_hydro_sf"/>
</dbReference>
<protein>
    <recommendedName>
        <fullName evidence="3">Carbohydrate esterase family 16 protein</fullName>
    </recommendedName>
</protein>
<comment type="caution">
    <text evidence="1">The sequence shown here is derived from an EMBL/GenBank/DDBJ whole genome shotgun (WGS) entry which is preliminary data.</text>
</comment>
<dbReference type="OrthoDB" id="1600564at2759"/>